<proteinExistence type="predicted"/>
<feature type="non-terminal residue" evidence="2">
    <location>
        <position position="103"/>
    </location>
</feature>
<dbReference type="EMBL" id="BDDD01000306">
    <property type="protein sequence ID" value="GAV63480.1"/>
    <property type="molecule type" value="Genomic_DNA"/>
</dbReference>
<evidence type="ECO:0000313" key="2">
    <source>
        <dbReference type="EMBL" id="GAV63480.1"/>
    </source>
</evidence>
<organism evidence="2 3">
    <name type="scientific">Cephalotus follicularis</name>
    <name type="common">Albany pitcher plant</name>
    <dbReference type="NCBI Taxonomy" id="3775"/>
    <lineage>
        <taxon>Eukaryota</taxon>
        <taxon>Viridiplantae</taxon>
        <taxon>Streptophyta</taxon>
        <taxon>Embryophyta</taxon>
        <taxon>Tracheophyta</taxon>
        <taxon>Spermatophyta</taxon>
        <taxon>Magnoliopsida</taxon>
        <taxon>eudicotyledons</taxon>
        <taxon>Gunneridae</taxon>
        <taxon>Pentapetalae</taxon>
        <taxon>rosids</taxon>
        <taxon>fabids</taxon>
        <taxon>Oxalidales</taxon>
        <taxon>Cephalotaceae</taxon>
        <taxon>Cephalotus</taxon>
    </lineage>
</organism>
<sequence length="103" mass="12541">MRKKDLLISQKGYAKQLLRKFKVDVSRCEDPVECGVRLPKKIRNYQIKSKVYRSLCWKFEILDIYIDHVFYLLSLLVYLYLYLWSLKVACFQRGIYCIYEELK</sequence>
<accession>A0A1Q3B685</accession>
<gene>
    <name evidence="2" type="ORF">CFOL_v3_06998</name>
</gene>
<dbReference type="InParanoid" id="A0A1Q3B685"/>
<name>A0A1Q3B685_CEPFO</name>
<reference evidence="3" key="1">
    <citation type="submission" date="2016-04" db="EMBL/GenBank/DDBJ databases">
        <title>Cephalotus genome sequencing.</title>
        <authorList>
            <person name="Fukushima K."/>
            <person name="Hasebe M."/>
            <person name="Fang X."/>
        </authorList>
    </citation>
    <scope>NUCLEOTIDE SEQUENCE [LARGE SCALE GENOMIC DNA]</scope>
    <source>
        <strain evidence="3">cv. St1</strain>
    </source>
</reference>
<dbReference type="AlphaFoldDB" id="A0A1Q3B685"/>
<evidence type="ECO:0000313" key="3">
    <source>
        <dbReference type="Proteomes" id="UP000187406"/>
    </source>
</evidence>
<keyword evidence="1" id="KW-0472">Membrane</keyword>
<feature type="transmembrane region" description="Helical" evidence="1">
    <location>
        <begin position="64"/>
        <end position="83"/>
    </location>
</feature>
<keyword evidence="1" id="KW-1133">Transmembrane helix</keyword>
<comment type="caution">
    <text evidence="2">The sequence shown here is derived from an EMBL/GenBank/DDBJ whole genome shotgun (WGS) entry which is preliminary data.</text>
</comment>
<evidence type="ECO:0000256" key="1">
    <source>
        <dbReference type="SAM" id="Phobius"/>
    </source>
</evidence>
<keyword evidence="1" id="KW-0812">Transmembrane</keyword>
<keyword evidence="3" id="KW-1185">Reference proteome</keyword>
<dbReference type="Proteomes" id="UP000187406">
    <property type="component" value="Unassembled WGS sequence"/>
</dbReference>
<protein>
    <submittedName>
        <fullName evidence="2">Uncharacterized protein</fullName>
    </submittedName>
</protein>